<feature type="compositionally biased region" description="Polar residues" evidence="2">
    <location>
        <begin position="143"/>
        <end position="153"/>
    </location>
</feature>
<evidence type="ECO:0000256" key="2">
    <source>
        <dbReference type="SAM" id="MobiDB-lite"/>
    </source>
</evidence>
<keyword evidence="1" id="KW-0479">Metal-binding</keyword>
<keyword evidence="1" id="KW-0862">Zinc</keyword>
<name>A0A7S4EFA8_9STRA</name>
<dbReference type="AlphaFoldDB" id="A0A7S4EFA8"/>
<feature type="domain" description="C3H1-type" evidence="3">
    <location>
        <begin position="175"/>
        <end position="202"/>
    </location>
</feature>
<dbReference type="InterPro" id="IPR000571">
    <property type="entry name" value="Znf_CCCH"/>
</dbReference>
<dbReference type="PROSITE" id="PS50103">
    <property type="entry name" value="ZF_C3H1"/>
    <property type="match status" value="1"/>
</dbReference>
<protein>
    <recommendedName>
        <fullName evidence="3">C3H1-type domain-containing protein</fullName>
    </recommendedName>
</protein>
<feature type="compositionally biased region" description="Basic and acidic residues" evidence="2">
    <location>
        <begin position="15"/>
        <end position="29"/>
    </location>
</feature>
<dbReference type="GO" id="GO:0008270">
    <property type="term" value="F:zinc ion binding"/>
    <property type="evidence" value="ECO:0007669"/>
    <property type="project" value="UniProtKB-KW"/>
</dbReference>
<sequence>MRFTSLPTIPATREAQMDDIEKAADHTETSSKTSETSPDSFQDDMEDSIQLDSDHEQEEVTPTKLNAHSTSNDEIMDPTILHSAELWFAECRDCPCCQGFKHGCTVCASQFGSFTCMCVATCIQVSCPPDDVSIVTVDEKFSSQRSKASSGRHPNSGRSKRTTKRGRKQREKSVTKGGPCRFFFSASGCRSGKACPFDHTKQEA</sequence>
<feature type="region of interest" description="Disordered" evidence="2">
    <location>
        <begin position="1"/>
        <end position="45"/>
    </location>
</feature>
<feature type="compositionally biased region" description="Basic residues" evidence="2">
    <location>
        <begin position="158"/>
        <end position="170"/>
    </location>
</feature>
<gene>
    <name evidence="4" type="ORF">PAUS00366_LOCUS1860</name>
</gene>
<organism evidence="4">
    <name type="scientific">Pseudo-nitzschia australis</name>
    <dbReference type="NCBI Taxonomy" id="44445"/>
    <lineage>
        <taxon>Eukaryota</taxon>
        <taxon>Sar</taxon>
        <taxon>Stramenopiles</taxon>
        <taxon>Ochrophyta</taxon>
        <taxon>Bacillariophyta</taxon>
        <taxon>Bacillariophyceae</taxon>
        <taxon>Bacillariophycidae</taxon>
        <taxon>Bacillariales</taxon>
        <taxon>Bacillariaceae</taxon>
        <taxon>Pseudo-nitzschia</taxon>
    </lineage>
</organism>
<evidence type="ECO:0000256" key="1">
    <source>
        <dbReference type="PROSITE-ProRule" id="PRU00723"/>
    </source>
</evidence>
<evidence type="ECO:0000313" key="4">
    <source>
        <dbReference type="EMBL" id="CAE0709140.1"/>
    </source>
</evidence>
<feature type="region of interest" description="Disordered" evidence="2">
    <location>
        <begin position="143"/>
        <end position="204"/>
    </location>
</feature>
<feature type="region of interest" description="Disordered" evidence="2">
    <location>
        <begin position="52"/>
        <end position="71"/>
    </location>
</feature>
<proteinExistence type="predicted"/>
<reference evidence="4" key="1">
    <citation type="submission" date="2021-01" db="EMBL/GenBank/DDBJ databases">
        <authorList>
            <person name="Corre E."/>
            <person name="Pelletier E."/>
            <person name="Niang G."/>
            <person name="Scheremetjew M."/>
            <person name="Finn R."/>
            <person name="Kale V."/>
            <person name="Holt S."/>
            <person name="Cochrane G."/>
            <person name="Meng A."/>
            <person name="Brown T."/>
            <person name="Cohen L."/>
        </authorList>
    </citation>
    <scope>NUCLEOTIDE SEQUENCE</scope>
    <source>
        <strain evidence="4">10249 10 AB</strain>
    </source>
</reference>
<dbReference type="EMBL" id="HBIX01002476">
    <property type="protein sequence ID" value="CAE0709140.1"/>
    <property type="molecule type" value="Transcribed_RNA"/>
</dbReference>
<feature type="zinc finger region" description="C3H1-type" evidence="1">
    <location>
        <begin position="175"/>
        <end position="202"/>
    </location>
</feature>
<keyword evidence="1" id="KW-0863">Zinc-finger</keyword>
<accession>A0A7S4EFA8</accession>
<evidence type="ECO:0000259" key="3">
    <source>
        <dbReference type="PROSITE" id="PS50103"/>
    </source>
</evidence>